<keyword evidence="3" id="KW-1185">Reference proteome</keyword>
<feature type="domain" description="GBF1-like tetratricopeptide repeats" evidence="2">
    <location>
        <begin position="672"/>
        <end position="818"/>
    </location>
</feature>
<feature type="compositionally biased region" description="Low complexity" evidence="1">
    <location>
        <begin position="900"/>
        <end position="911"/>
    </location>
</feature>
<dbReference type="Proteomes" id="UP000050761">
    <property type="component" value="Unassembled WGS sequence"/>
</dbReference>
<accession>A0A8L8KJD5</accession>
<evidence type="ECO:0000256" key="1">
    <source>
        <dbReference type="SAM" id="MobiDB-lite"/>
    </source>
</evidence>
<reference evidence="4" key="1">
    <citation type="submission" date="2019-09" db="UniProtKB">
        <authorList>
            <consortium name="WormBaseParasite"/>
        </authorList>
    </citation>
    <scope>IDENTIFICATION</scope>
</reference>
<feature type="region of interest" description="Disordered" evidence="1">
    <location>
        <begin position="842"/>
        <end position="865"/>
    </location>
</feature>
<sequence>LELQRQRSINEATPGVQHERIAVAFGENRKAHMATKTMFELVHASGDILREGWRNLLDCLLQLFRARLLPPELTEVDDFVDEKGWVSLIREHVADPQPVRSESGLLSWFGLGGGVSEAERKKLTQDQQNAIALAQSVIAECKPSQLFTDSKYLTSTALSELLNALIHASQALVQQAESHKPVKTFMNIMAYGSPLTGENEDALVFYLELIITICLENKWFVRSMISQGARTLTVIGSLVIGMANGSTAPRVAFVSTIWKESGEYISWFEARWSFRICSIKFTFQLLVERAVVGLLRIANRNLFRDNTVADDVLQSLSLLLRLSPKAMFVFSRQISFGLHELLRTNAANVHRREHWAVLFALLEAAGAAALQDDLLPETSTATERQAFSDGEAMSTRPQTDDRGYTSDDPKMGTTTSCHLCSAEFFKSKIQLSGSMSAGADADSAVSLNQSREWIHLDHRDARRATEDALRSLGGNAARACGFFRGSLVLRSNLGRHEPASFLKVCDTLSFLLRDAIHVTPDNFESCVSCLRTMVEASLDGGRYAAGPISGEAQNRLRSQVEDRMKRTKTMGKPGKVGVGSNHACVCISCRVLWKKPTEQIQLTTDVGVDESEVRREEQQLTASYQQVNLEISFTVSLQLLDLCSTLHCLAPGILAQWAKTQPDVDASIPHVWCTVWRPLLQAIARLGCDCRRLVRAAALTHLQRAFLPTNMVNLGAAEWESCFGEVLFPLLGKLLDVFSAMDPIGMEDTRVRAMQIVAKTLLNHLNALSTLPSFPSLWLRLLDFMEGYLRIDSCGNLNEAVPESLKNMLLVMGSTGLFSSVPGLHQMTVSRMGNVLPQLIRDTLPETPPPVAPAQPEAKSLTSVASASRIGGSRVQIAPAIPSSAEESLPFATTPASQAAASAAPATTTTAVDSSPLSTVASSSDHHHQQQHVQSDQEEAAPHPAPSSFAAAPPTAPVNIPELVSFYSLIKGGRSLGRSSGFIK</sequence>
<dbReference type="InterPro" id="IPR056604">
    <property type="entry name" value="GBF1-like_TPR"/>
</dbReference>
<organism evidence="3 4">
    <name type="scientific">Heligmosomoides polygyrus</name>
    <name type="common">Parasitic roundworm</name>
    <dbReference type="NCBI Taxonomy" id="6339"/>
    <lineage>
        <taxon>Eukaryota</taxon>
        <taxon>Metazoa</taxon>
        <taxon>Ecdysozoa</taxon>
        <taxon>Nematoda</taxon>
        <taxon>Chromadorea</taxon>
        <taxon>Rhabditida</taxon>
        <taxon>Rhabditina</taxon>
        <taxon>Rhabditomorpha</taxon>
        <taxon>Strongyloidea</taxon>
        <taxon>Heligmosomidae</taxon>
        <taxon>Heligmosomoides</taxon>
    </lineage>
</organism>
<proteinExistence type="predicted"/>
<feature type="region of interest" description="Disordered" evidence="1">
    <location>
        <begin position="381"/>
        <end position="408"/>
    </location>
</feature>
<feature type="region of interest" description="Disordered" evidence="1">
    <location>
        <begin position="900"/>
        <end position="954"/>
    </location>
</feature>
<name>A0A8L8KJD5_HELPZ</name>
<evidence type="ECO:0000259" key="2">
    <source>
        <dbReference type="Pfam" id="PF23325"/>
    </source>
</evidence>
<feature type="compositionally biased region" description="Basic and acidic residues" evidence="1">
    <location>
        <begin position="398"/>
        <end position="408"/>
    </location>
</feature>
<dbReference type="WBParaSite" id="HPBE_0001499401-mRNA-1">
    <property type="protein sequence ID" value="HPBE_0001499401-mRNA-1"/>
    <property type="gene ID" value="HPBE_0001499401"/>
</dbReference>
<evidence type="ECO:0000313" key="4">
    <source>
        <dbReference type="WBParaSite" id="HPBE_0001499401-mRNA-1"/>
    </source>
</evidence>
<dbReference type="PANTHER" id="PTHR10663:SF388">
    <property type="entry name" value="GOLGI-SPECIFIC BREFELDIN A-RESISTANCE GUANINE NUCLEOTIDE EXCHANGE FACTOR 1"/>
    <property type="match status" value="1"/>
</dbReference>
<evidence type="ECO:0000313" key="3">
    <source>
        <dbReference type="Proteomes" id="UP000050761"/>
    </source>
</evidence>
<protein>
    <submittedName>
        <fullName evidence="4">Mon2_C domain-containing protein</fullName>
    </submittedName>
</protein>
<dbReference type="PANTHER" id="PTHR10663">
    <property type="entry name" value="GUANYL-NUCLEOTIDE EXCHANGE FACTOR"/>
    <property type="match status" value="1"/>
</dbReference>
<dbReference type="AlphaFoldDB" id="A0A8L8KJD5"/>
<dbReference type="Pfam" id="PF23325">
    <property type="entry name" value="TPR_28"/>
    <property type="match status" value="1"/>
</dbReference>